<dbReference type="PRINTS" id="PR01217">
    <property type="entry name" value="PRICHEXTENSN"/>
</dbReference>
<organism evidence="2 3">
    <name type="scientific">Aliidongia dinghuensis</name>
    <dbReference type="NCBI Taxonomy" id="1867774"/>
    <lineage>
        <taxon>Bacteria</taxon>
        <taxon>Pseudomonadati</taxon>
        <taxon>Pseudomonadota</taxon>
        <taxon>Alphaproteobacteria</taxon>
        <taxon>Rhodospirillales</taxon>
        <taxon>Dongiaceae</taxon>
        <taxon>Aliidongia</taxon>
    </lineage>
</organism>
<evidence type="ECO:0000256" key="1">
    <source>
        <dbReference type="SAM" id="MobiDB-lite"/>
    </source>
</evidence>
<feature type="compositionally biased region" description="Basic and acidic residues" evidence="1">
    <location>
        <begin position="134"/>
        <end position="155"/>
    </location>
</feature>
<evidence type="ECO:0008006" key="4">
    <source>
        <dbReference type="Google" id="ProtNLM"/>
    </source>
</evidence>
<protein>
    <recommendedName>
        <fullName evidence="4">Cell division and transport-associated protein TolA</fullName>
    </recommendedName>
</protein>
<accession>A0A8J2YSZ7</accession>
<dbReference type="AlphaFoldDB" id="A0A8J2YSZ7"/>
<reference evidence="2" key="1">
    <citation type="journal article" date="2014" name="Int. J. Syst. Evol. Microbiol.">
        <title>Complete genome sequence of Corynebacterium casei LMG S-19264T (=DSM 44701T), isolated from a smear-ripened cheese.</title>
        <authorList>
            <consortium name="US DOE Joint Genome Institute (JGI-PGF)"/>
            <person name="Walter F."/>
            <person name="Albersmeier A."/>
            <person name="Kalinowski J."/>
            <person name="Ruckert C."/>
        </authorList>
    </citation>
    <scope>NUCLEOTIDE SEQUENCE</scope>
    <source>
        <strain evidence="2">CGMCC 1.15725</strain>
    </source>
</reference>
<feature type="compositionally biased region" description="Polar residues" evidence="1">
    <location>
        <begin position="209"/>
        <end position="220"/>
    </location>
</feature>
<evidence type="ECO:0000313" key="3">
    <source>
        <dbReference type="Proteomes" id="UP000646365"/>
    </source>
</evidence>
<reference evidence="2" key="2">
    <citation type="submission" date="2020-09" db="EMBL/GenBank/DDBJ databases">
        <authorList>
            <person name="Sun Q."/>
            <person name="Zhou Y."/>
        </authorList>
    </citation>
    <scope>NUCLEOTIDE SEQUENCE</scope>
    <source>
        <strain evidence="2">CGMCC 1.15725</strain>
    </source>
</reference>
<dbReference type="RefSeq" id="WP_229743660.1">
    <property type="nucleotide sequence ID" value="NZ_BMJQ01000005.1"/>
</dbReference>
<dbReference type="EMBL" id="BMJQ01000005">
    <property type="protein sequence ID" value="GGF16879.1"/>
    <property type="molecule type" value="Genomic_DNA"/>
</dbReference>
<keyword evidence="3" id="KW-1185">Reference proteome</keyword>
<feature type="compositionally biased region" description="Pro residues" evidence="1">
    <location>
        <begin position="87"/>
        <end position="133"/>
    </location>
</feature>
<evidence type="ECO:0000313" key="2">
    <source>
        <dbReference type="EMBL" id="GGF16879.1"/>
    </source>
</evidence>
<feature type="region of interest" description="Disordered" evidence="1">
    <location>
        <begin position="58"/>
        <end position="220"/>
    </location>
</feature>
<sequence>MSRFEMREGMAFSAVLHTAIVLVILLGLPDFLKKEPPPEETPIAVQLVNLADVTRATQRNPKPVEQAKLDTPPPVPAVKPEPKPDVLTPPPPSPPPSAQSAPPSPPPPPTPEPPKPSPPPPPPPPAPAPLPKPPEPKPEPPKPEPPKPEPPKPEPPKPQPKPTPPKPEKTKQDLQFADLLKNLAAKATAQEKQDTPPKPQQKQVATAPASAQPNAPLGSQLTTAEKDLIIAQIEQCWNPPAGAKDAKNLIITLRVQLSSDGTPQSVQIVDQARADSDGFFRAAAESARRAVQRCSPLKVPPDKFEQWKNMTLNFDPRDLL</sequence>
<dbReference type="Proteomes" id="UP000646365">
    <property type="component" value="Unassembled WGS sequence"/>
</dbReference>
<gene>
    <name evidence="2" type="ORF">GCM10011611_23280</name>
</gene>
<name>A0A8J2YSZ7_9PROT</name>
<dbReference type="SUPFAM" id="SSF74653">
    <property type="entry name" value="TolA/TonB C-terminal domain"/>
    <property type="match status" value="1"/>
</dbReference>
<feature type="compositionally biased region" description="Pro residues" evidence="1">
    <location>
        <begin position="156"/>
        <end position="165"/>
    </location>
</feature>
<comment type="caution">
    <text evidence="2">The sequence shown here is derived from an EMBL/GenBank/DDBJ whole genome shotgun (WGS) entry which is preliminary data.</text>
</comment>
<proteinExistence type="predicted"/>
<dbReference type="Gene3D" id="3.30.1150.10">
    <property type="match status" value="1"/>
</dbReference>